<organism evidence="8 9">
    <name type="scientific">Piscinibacterium candidicorallinum</name>
    <dbReference type="NCBI Taxonomy" id="1793872"/>
    <lineage>
        <taxon>Bacteria</taxon>
        <taxon>Pseudomonadati</taxon>
        <taxon>Pseudomonadota</taxon>
        <taxon>Betaproteobacteria</taxon>
        <taxon>Burkholderiales</taxon>
        <taxon>Piscinibacterium</taxon>
    </lineage>
</organism>
<comment type="similarity">
    <text evidence="1">Belongs to the thioredoxin family.</text>
</comment>
<dbReference type="EMBL" id="JBHRTI010000004">
    <property type="protein sequence ID" value="MFC3147787.1"/>
    <property type="molecule type" value="Genomic_DNA"/>
</dbReference>
<dbReference type="InterPro" id="IPR013766">
    <property type="entry name" value="Thioredoxin_domain"/>
</dbReference>
<dbReference type="Pfam" id="PF14561">
    <property type="entry name" value="TPR_20"/>
    <property type="match status" value="1"/>
</dbReference>
<proteinExistence type="inferred from homology"/>
<evidence type="ECO:0000313" key="9">
    <source>
        <dbReference type="Proteomes" id="UP001595556"/>
    </source>
</evidence>
<dbReference type="PROSITE" id="PS51352">
    <property type="entry name" value="THIOREDOXIN_2"/>
    <property type="match status" value="1"/>
</dbReference>
<comment type="caution">
    <text evidence="8">The sequence shown here is derived from an EMBL/GenBank/DDBJ whole genome shotgun (WGS) entry which is preliminary data.</text>
</comment>
<name>A0ABV7H6Y6_9BURK</name>
<dbReference type="Proteomes" id="UP001595556">
    <property type="component" value="Unassembled WGS sequence"/>
</dbReference>
<evidence type="ECO:0000256" key="5">
    <source>
        <dbReference type="ARBA" id="ARBA00023284"/>
    </source>
</evidence>
<reference evidence="9" key="1">
    <citation type="journal article" date="2019" name="Int. J. Syst. Evol. Microbiol.">
        <title>The Global Catalogue of Microorganisms (GCM) 10K type strain sequencing project: providing services to taxonomists for standard genome sequencing and annotation.</title>
        <authorList>
            <consortium name="The Broad Institute Genomics Platform"/>
            <consortium name="The Broad Institute Genome Sequencing Center for Infectious Disease"/>
            <person name="Wu L."/>
            <person name="Ma J."/>
        </authorList>
    </citation>
    <scope>NUCLEOTIDE SEQUENCE [LARGE SCALE GENOMIC DNA]</scope>
    <source>
        <strain evidence="9">KCTC 52168</strain>
    </source>
</reference>
<dbReference type="Pfam" id="PF00085">
    <property type="entry name" value="Thioredoxin"/>
    <property type="match status" value="1"/>
</dbReference>
<dbReference type="PRINTS" id="PR00421">
    <property type="entry name" value="THIOREDOXIN"/>
</dbReference>
<keyword evidence="9" id="KW-1185">Reference proteome</keyword>
<dbReference type="SUPFAM" id="SSF52833">
    <property type="entry name" value="Thioredoxin-like"/>
    <property type="match status" value="1"/>
</dbReference>
<keyword evidence="2" id="KW-0813">Transport</keyword>
<gene>
    <name evidence="8" type="primary">trxA</name>
    <name evidence="8" type="ORF">ACFOEN_09045</name>
</gene>
<sequence>MDVTVENFESEVVAASSTTPVLIDFWAPWCGPCKVIGPMLEKLETAYGGAFKLAKVNSDDEQELSAAFGIRSIPTCVLFKDGKPVDGFMGALPEGQLRAFLDKHLPKPQEMELAAARQARAEGDLDTAQRKLKAALALDPGFDEARFDLIELLVDAGDNEAAKAEFEKISPKNQIDPRWHALDSRIHAAKNALKLPGVDKLQAAIDADPKNLQARLDLAEAYISVAAWEEALEQLLEIVTRDRAFGEDVGRKKMIDIFNMTGPSPEVVGKWRRRLSTALN</sequence>
<dbReference type="InterPro" id="IPR005746">
    <property type="entry name" value="Thioredoxin"/>
</dbReference>
<dbReference type="Gene3D" id="3.40.30.10">
    <property type="entry name" value="Glutaredoxin"/>
    <property type="match status" value="1"/>
</dbReference>
<evidence type="ECO:0000256" key="3">
    <source>
        <dbReference type="ARBA" id="ARBA00022982"/>
    </source>
</evidence>
<accession>A0ABV7H6Y6</accession>
<evidence type="ECO:0000313" key="8">
    <source>
        <dbReference type="EMBL" id="MFC3147787.1"/>
    </source>
</evidence>
<dbReference type="RefSeq" id="WP_377304258.1">
    <property type="nucleotide sequence ID" value="NZ_CP180191.1"/>
</dbReference>
<keyword evidence="3" id="KW-0249">Electron transport</keyword>
<keyword evidence="4" id="KW-1015">Disulfide bond</keyword>
<dbReference type="PROSITE" id="PS00194">
    <property type="entry name" value="THIOREDOXIN_1"/>
    <property type="match status" value="1"/>
</dbReference>
<dbReference type="CDD" id="cd02947">
    <property type="entry name" value="TRX_family"/>
    <property type="match status" value="1"/>
</dbReference>
<evidence type="ECO:0000256" key="6">
    <source>
        <dbReference type="NCBIfam" id="TIGR01068"/>
    </source>
</evidence>
<keyword evidence="5" id="KW-0676">Redox-active center</keyword>
<evidence type="ECO:0000256" key="4">
    <source>
        <dbReference type="ARBA" id="ARBA00023157"/>
    </source>
</evidence>
<evidence type="ECO:0000259" key="7">
    <source>
        <dbReference type="PROSITE" id="PS51352"/>
    </source>
</evidence>
<feature type="domain" description="Thioredoxin" evidence="7">
    <location>
        <begin position="1"/>
        <end position="106"/>
    </location>
</feature>
<dbReference type="PANTHER" id="PTHR45663:SF11">
    <property type="entry name" value="GEO12009P1"/>
    <property type="match status" value="1"/>
</dbReference>
<dbReference type="InterPro" id="IPR011990">
    <property type="entry name" value="TPR-like_helical_dom_sf"/>
</dbReference>
<protein>
    <recommendedName>
        <fullName evidence="6">Thioredoxin</fullName>
    </recommendedName>
</protein>
<dbReference type="Gene3D" id="1.25.40.10">
    <property type="entry name" value="Tetratricopeptide repeat domain"/>
    <property type="match status" value="2"/>
</dbReference>
<dbReference type="InterPro" id="IPR036249">
    <property type="entry name" value="Thioredoxin-like_sf"/>
</dbReference>
<dbReference type="SUPFAM" id="SSF48452">
    <property type="entry name" value="TPR-like"/>
    <property type="match status" value="1"/>
</dbReference>
<dbReference type="Pfam" id="PF14559">
    <property type="entry name" value="TPR_19"/>
    <property type="match status" value="1"/>
</dbReference>
<evidence type="ECO:0000256" key="2">
    <source>
        <dbReference type="ARBA" id="ARBA00022448"/>
    </source>
</evidence>
<evidence type="ECO:0000256" key="1">
    <source>
        <dbReference type="ARBA" id="ARBA00008987"/>
    </source>
</evidence>
<dbReference type="InterPro" id="IPR017937">
    <property type="entry name" value="Thioredoxin_CS"/>
</dbReference>
<dbReference type="NCBIfam" id="TIGR01068">
    <property type="entry name" value="thioredoxin"/>
    <property type="match status" value="1"/>
</dbReference>
<dbReference type="PANTHER" id="PTHR45663">
    <property type="entry name" value="GEO12009P1"/>
    <property type="match status" value="1"/>
</dbReference>